<dbReference type="SUPFAM" id="SSF55797">
    <property type="entry name" value="PR-1-like"/>
    <property type="match status" value="1"/>
</dbReference>
<dbReference type="InterPro" id="IPR035940">
    <property type="entry name" value="CAP_sf"/>
</dbReference>
<dbReference type="Proteomes" id="UP001497382">
    <property type="component" value="Unassembled WGS sequence"/>
</dbReference>
<dbReference type="PROSITE" id="PS01010">
    <property type="entry name" value="CRISP_2"/>
    <property type="match status" value="1"/>
</dbReference>
<proteinExistence type="predicted"/>
<keyword evidence="1" id="KW-0732">Signal</keyword>
<feature type="signal peptide" evidence="1">
    <location>
        <begin position="1"/>
        <end position="22"/>
    </location>
</feature>
<dbReference type="PRINTS" id="PR00837">
    <property type="entry name" value="V5TPXLIKE"/>
</dbReference>
<comment type="caution">
    <text evidence="3">The sequence shown here is derived from an EMBL/GenBank/DDBJ whole genome shotgun (WGS) entry which is preliminary data.</text>
</comment>
<keyword evidence="4" id="KW-1185">Reference proteome</keyword>
<accession>A0AAV1YR42</accession>
<dbReference type="InterPro" id="IPR002413">
    <property type="entry name" value="V5_allergen-like"/>
</dbReference>
<dbReference type="Pfam" id="PF00188">
    <property type="entry name" value="CAP"/>
    <property type="match status" value="1"/>
</dbReference>
<dbReference type="PANTHER" id="PTHR10334">
    <property type="entry name" value="CYSTEINE-RICH SECRETORY PROTEIN-RELATED"/>
    <property type="match status" value="1"/>
</dbReference>
<evidence type="ECO:0000259" key="2">
    <source>
        <dbReference type="SMART" id="SM00198"/>
    </source>
</evidence>
<organism evidence="3 4">
    <name type="scientific">Larinioides sclopetarius</name>
    <dbReference type="NCBI Taxonomy" id="280406"/>
    <lineage>
        <taxon>Eukaryota</taxon>
        <taxon>Metazoa</taxon>
        <taxon>Ecdysozoa</taxon>
        <taxon>Arthropoda</taxon>
        <taxon>Chelicerata</taxon>
        <taxon>Arachnida</taxon>
        <taxon>Araneae</taxon>
        <taxon>Araneomorphae</taxon>
        <taxon>Entelegynae</taxon>
        <taxon>Araneoidea</taxon>
        <taxon>Araneidae</taxon>
        <taxon>Larinioides</taxon>
    </lineage>
</organism>
<dbReference type="PRINTS" id="PR00838">
    <property type="entry name" value="V5ALLERGEN"/>
</dbReference>
<dbReference type="AlphaFoldDB" id="A0AAV1YR42"/>
<dbReference type="InterPro" id="IPR014044">
    <property type="entry name" value="CAP_dom"/>
</dbReference>
<dbReference type="EMBL" id="CAXIEN010000001">
    <property type="protein sequence ID" value="CAL1261191.1"/>
    <property type="molecule type" value="Genomic_DNA"/>
</dbReference>
<feature type="chain" id="PRO_5043651443" description="SCP domain-containing protein" evidence="1">
    <location>
        <begin position="23"/>
        <end position="429"/>
    </location>
</feature>
<dbReference type="InterPro" id="IPR001283">
    <property type="entry name" value="CRISP-related"/>
</dbReference>
<evidence type="ECO:0000313" key="4">
    <source>
        <dbReference type="Proteomes" id="UP001497382"/>
    </source>
</evidence>
<dbReference type="CDD" id="cd05380">
    <property type="entry name" value="CAP_euk"/>
    <property type="match status" value="1"/>
</dbReference>
<protein>
    <recommendedName>
        <fullName evidence="2">SCP domain-containing protein</fullName>
    </recommendedName>
</protein>
<feature type="domain" description="SCP" evidence="2">
    <location>
        <begin position="54"/>
        <end position="228"/>
    </location>
</feature>
<evidence type="ECO:0000313" key="3">
    <source>
        <dbReference type="EMBL" id="CAL1261191.1"/>
    </source>
</evidence>
<sequence>MFIKMFFVIFLASFLLLGWVRSEDCPYDRLSTQHTFCRKPNLSCNIHHSGVKKNYIEEILKVHNLYRSNIALGKETRAIGGSLPKASNMMQMVWDDKLAAIAQKWADNCVYQHDCNDCRSVDDFSVGQNIAYQDWLCSEQRCMDSITEAQLEPEWNKIIEDFYMEVADFDKSVVQKFHQNPGQVIGHFTQIIWAQSWRIGCGYTVFRTGMNYRRFYVCNYGPTGNIRDEPIYKAGNPCADCPINSCCGKSCKLKMEYPGLCKMKNPNTAPIYPRDLTGLIFNCDGDRDTSDCEAKVSGVDRWKFKSNLNGNYASIVLNGGEWSTVTFKHRISPSKDNFCVRIIFRKGPLKAGQPDQSHLKADFSPTGYLPVYMDLSMTSPVYVPFNLDLKWKAETKFNLTFSVENNASPQMLEIKEIIAYDGKCSSRTF</sequence>
<gene>
    <name evidence="3" type="ORF">LARSCL_LOCUS257</name>
</gene>
<dbReference type="Gene3D" id="3.40.33.10">
    <property type="entry name" value="CAP"/>
    <property type="match status" value="1"/>
</dbReference>
<dbReference type="GO" id="GO:0005576">
    <property type="term" value="C:extracellular region"/>
    <property type="evidence" value="ECO:0007669"/>
    <property type="project" value="InterPro"/>
</dbReference>
<name>A0AAV1YR42_9ARAC</name>
<dbReference type="PROSITE" id="PS01009">
    <property type="entry name" value="CRISP_1"/>
    <property type="match status" value="1"/>
</dbReference>
<reference evidence="3 4" key="1">
    <citation type="submission" date="2024-04" db="EMBL/GenBank/DDBJ databases">
        <authorList>
            <person name="Rising A."/>
            <person name="Reimegard J."/>
            <person name="Sonavane S."/>
            <person name="Akerstrom W."/>
            <person name="Nylinder S."/>
            <person name="Hedman E."/>
            <person name="Kallberg Y."/>
        </authorList>
    </citation>
    <scope>NUCLEOTIDE SEQUENCE [LARGE SCALE GENOMIC DNA]</scope>
</reference>
<evidence type="ECO:0000256" key="1">
    <source>
        <dbReference type="SAM" id="SignalP"/>
    </source>
</evidence>
<dbReference type="SMART" id="SM00198">
    <property type="entry name" value="SCP"/>
    <property type="match status" value="1"/>
</dbReference>
<dbReference type="InterPro" id="IPR018244">
    <property type="entry name" value="Allrgn_V5/Tpx1_CS"/>
</dbReference>